<gene>
    <name evidence="12" type="ORF">CKO42_14605</name>
</gene>
<protein>
    <recommendedName>
        <fullName evidence="2">magnesium chelatase</fullName>
        <ecNumber evidence="2">6.6.1.1</ecNumber>
    </recommendedName>
</protein>
<sequence>MPKPTSVVDTTPVNVVIVTLDSHLASAVERARPALKQQLPGLNLTLHAAAEWDDNKDGLERCGGVAREADLCGRCSANGECKLQRCRADISKADIVVTTMLFMEDHIKAVLPALQARRDHCDAMVGCMSAGEIMRLTRLGKFTMDGSQSGPMAILKKLRGNRSAESKDGKSGSDGARQMAMLRRIPKILRFIPGTAQDVRAYFLMLQYWLAGSDENVANMVRLLLDRYASGPREVFRGKLKAAPPAEYPEVGVFHPRMRGRITDQVSKLPASKQATGTVGLLVMRSYVLAGNTGHYDGVIKALEAKGLRVIPAFASGLDARPAVDQFFFRNGKCVVDAVVSLTGFSLVGGPAYNDAAAAQEVLARLDVPYIAAHPVEFQTLEQWQASERGLMPVEATMMVAIPELDGSTGPIVFGGRSAAAGTDRTRDMQPHPERANTLAARVARLIKLRQTPTKDRKIAIVLFNFPPNAGNTGTAAYLSVFASLYRTLQGLKDEGYQVEVPENVDLLRERIINGNASQYGAHANVFTRIPADDHVRREPYLAEIEAQWGPAPGKQQSDGASIFVLGEQFGNVFVGVQPSFGYEGDPMRLLFDKGFTPTHAFSAFCRFLREDFAANAVLHFGTHGALEFMPGKQAGMSGACWPDRLIGDLPNLYLYASNNPSEGTIAKRRAAATLISYLTPPIANAGLYRGLVDLKGSIERWRTLAPDASDEERNELASLIQAQAAELDLATMATDDEPEWDASAGERIQRLTDELLELEYTLIPHGLHVVGQPPNPTERLDMLMAVAESRIDPEHPFDLKRGAVEALVNGGAPALALQKGGMEVTEASLKLMEDLASYDKLLNEDHELPAIMRALEGRFVRPAPGGDLLRTPEILPTGRNLHGFDPFRIPSPFAVREGARHAQQLLDRHTQDNNALPESIALVLWGTDNLKTEGGPIAQALWLMGAKPRLDSYGRVCGSELMPLETLGRPRIDVVMTLSGIFRDLLPLQTKLLAEAAYLAAEADEPLEQNFVRKHALAYQQTHDCDLETAALRVFSNADGAYGSNVNHLIDNSGWDEEDELAETYTRRKCFAYGRAGAPVRQAELLNSVLGDVQLAYQNLDSVELGVTSVDHYFDTLGGISRAVSRSKGGDVPVYIGDQTRGDGKVRTLAEQVSLETRTRMLNPKWYEGMLEHGYEGVRQIEVHVTNTMGWSATTGQVAPWVYQRMTETFVLDEEMRERLAALNPTASAKVAQRLIEAHERNYWAPDAETLEALRQAGEELEDRLEGITEGVAA</sequence>
<dbReference type="GO" id="GO:0015979">
    <property type="term" value="P:photosynthesis"/>
    <property type="evidence" value="ECO:0007669"/>
    <property type="project" value="UniProtKB-KW"/>
</dbReference>
<evidence type="ECO:0000256" key="9">
    <source>
        <dbReference type="ARBA" id="ARBA00048693"/>
    </source>
</evidence>
<dbReference type="NCBIfam" id="TIGR02025">
    <property type="entry name" value="BchH"/>
    <property type="match status" value="1"/>
</dbReference>
<dbReference type="Proteomes" id="UP001138768">
    <property type="component" value="Unassembled WGS sequence"/>
</dbReference>
<evidence type="ECO:0000256" key="7">
    <source>
        <dbReference type="ARBA" id="ARBA00023171"/>
    </source>
</evidence>
<evidence type="ECO:0000256" key="6">
    <source>
        <dbReference type="ARBA" id="ARBA00022840"/>
    </source>
</evidence>
<evidence type="ECO:0000256" key="1">
    <source>
        <dbReference type="ARBA" id="ARBA00010851"/>
    </source>
</evidence>
<feature type="domain" description="Magnesium chelatase subunit H N-terminal" evidence="11">
    <location>
        <begin position="15"/>
        <end position="203"/>
    </location>
</feature>
<evidence type="ECO:0000256" key="8">
    <source>
        <dbReference type="ARBA" id="ARBA00023444"/>
    </source>
</evidence>
<dbReference type="InterPro" id="IPR011771">
    <property type="entry name" value="BchH"/>
</dbReference>
<dbReference type="Pfam" id="PF11965">
    <property type="entry name" value="DUF3479"/>
    <property type="match status" value="1"/>
</dbReference>
<comment type="pathway">
    <text evidence="8">Porphyrin-containing compound metabolism.</text>
</comment>
<accession>A0A9X1B4N2</accession>
<keyword evidence="5" id="KW-0547">Nucleotide-binding</keyword>
<evidence type="ECO:0000256" key="2">
    <source>
        <dbReference type="ARBA" id="ARBA00012825"/>
    </source>
</evidence>
<comment type="catalytic activity">
    <reaction evidence="9">
        <text>protoporphyrin IX + Mg(2+) + ATP + H2O = Mg-protoporphyrin IX + ADP + phosphate + 3 H(+)</text>
        <dbReference type="Rhea" id="RHEA:13961"/>
        <dbReference type="ChEBI" id="CHEBI:15377"/>
        <dbReference type="ChEBI" id="CHEBI:15378"/>
        <dbReference type="ChEBI" id="CHEBI:18420"/>
        <dbReference type="ChEBI" id="CHEBI:30616"/>
        <dbReference type="ChEBI" id="CHEBI:43474"/>
        <dbReference type="ChEBI" id="CHEBI:57306"/>
        <dbReference type="ChEBI" id="CHEBI:60492"/>
        <dbReference type="ChEBI" id="CHEBI:456216"/>
        <dbReference type="EC" id="6.6.1.1"/>
    </reaction>
</comment>
<dbReference type="EC" id="6.6.1.1" evidence="2"/>
<keyword evidence="13" id="KW-1185">Reference proteome</keyword>
<keyword evidence="3" id="KW-0602">Photosynthesis</keyword>
<dbReference type="EMBL" id="NRRY01000024">
    <property type="protein sequence ID" value="MBK1619648.1"/>
    <property type="molecule type" value="Genomic_DNA"/>
</dbReference>
<proteinExistence type="inferred from homology"/>
<dbReference type="PANTHER" id="PTHR44119:SF1">
    <property type="entry name" value="MAGNESIUM-CHELATASE SUBUNIT CHLH, CHLOROPLASTIC"/>
    <property type="match status" value="1"/>
</dbReference>
<evidence type="ECO:0000256" key="4">
    <source>
        <dbReference type="ARBA" id="ARBA00022598"/>
    </source>
</evidence>
<comment type="similarity">
    <text evidence="1">Belongs to the Mg-chelatase subunit H family.</text>
</comment>
<dbReference type="Pfam" id="PF02514">
    <property type="entry name" value="CobN-Mg_chel"/>
    <property type="match status" value="1"/>
</dbReference>
<dbReference type="AlphaFoldDB" id="A0A9X1B4N2"/>
<organism evidence="12 13">
    <name type="scientific">Lamprobacter modestohalophilus</name>
    <dbReference type="NCBI Taxonomy" id="1064514"/>
    <lineage>
        <taxon>Bacteria</taxon>
        <taxon>Pseudomonadati</taxon>
        <taxon>Pseudomonadota</taxon>
        <taxon>Gammaproteobacteria</taxon>
        <taxon>Chromatiales</taxon>
        <taxon>Chromatiaceae</taxon>
        <taxon>Lamprobacter</taxon>
    </lineage>
</organism>
<evidence type="ECO:0000313" key="12">
    <source>
        <dbReference type="EMBL" id="MBK1619648.1"/>
    </source>
</evidence>
<dbReference type="InterPro" id="IPR003672">
    <property type="entry name" value="CobN/Mg_chltase"/>
</dbReference>
<dbReference type="GO" id="GO:0005524">
    <property type="term" value="F:ATP binding"/>
    <property type="evidence" value="ECO:0007669"/>
    <property type="project" value="UniProtKB-KW"/>
</dbReference>
<name>A0A9X1B4N2_9GAMM</name>
<dbReference type="CDD" id="cd10150">
    <property type="entry name" value="CobN_like"/>
    <property type="match status" value="1"/>
</dbReference>
<dbReference type="GO" id="GO:0016851">
    <property type="term" value="F:magnesium chelatase activity"/>
    <property type="evidence" value="ECO:0007669"/>
    <property type="project" value="UniProtKB-EC"/>
</dbReference>
<evidence type="ECO:0000313" key="13">
    <source>
        <dbReference type="Proteomes" id="UP001138768"/>
    </source>
</evidence>
<dbReference type="NCBIfam" id="NF009942">
    <property type="entry name" value="PRK13405.1"/>
    <property type="match status" value="1"/>
</dbReference>
<evidence type="ECO:0000259" key="11">
    <source>
        <dbReference type="Pfam" id="PF11965"/>
    </source>
</evidence>
<evidence type="ECO:0000259" key="10">
    <source>
        <dbReference type="Pfam" id="PF02514"/>
    </source>
</evidence>
<keyword evidence="7" id="KW-0149">Chlorophyll biosynthesis</keyword>
<keyword evidence="4" id="KW-0436">Ligase</keyword>
<dbReference type="PANTHER" id="PTHR44119">
    <property type="entry name" value="MAGNESIUM-CHELATASE SUBUNIT CHLH, CHLOROPLASTIC"/>
    <property type="match status" value="1"/>
</dbReference>
<feature type="domain" description="CobN/magnesium chelatase" evidence="10">
    <location>
        <begin position="207"/>
        <end position="1252"/>
    </location>
</feature>
<keyword evidence="6" id="KW-0067">ATP-binding</keyword>
<reference evidence="12 13" key="1">
    <citation type="journal article" date="2020" name="Microorganisms">
        <title>Osmotic Adaptation and Compatible Solute Biosynthesis of Phototrophic Bacteria as Revealed from Genome Analyses.</title>
        <authorList>
            <person name="Imhoff J.F."/>
            <person name="Rahn T."/>
            <person name="Kunzel S."/>
            <person name="Keller A."/>
            <person name="Neulinger S.C."/>
        </authorList>
    </citation>
    <scope>NUCLEOTIDE SEQUENCE [LARGE SCALE GENOMIC DNA]</scope>
    <source>
        <strain evidence="12 13">DSM 25653</strain>
    </source>
</reference>
<evidence type="ECO:0000256" key="3">
    <source>
        <dbReference type="ARBA" id="ARBA00022531"/>
    </source>
</evidence>
<comment type="caution">
    <text evidence="12">The sequence shown here is derived from an EMBL/GenBank/DDBJ whole genome shotgun (WGS) entry which is preliminary data.</text>
</comment>
<evidence type="ECO:0000256" key="5">
    <source>
        <dbReference type="ARBA" id="ARBA00022741"/>
    </source>
</evidence>
<dbReference type="GO" id="GO:0015995">
    <property type="term" value="P:chlorophyll biosynthetic process"/>
    <property type="evidence" value="ECO:0007669"/>
    <property type="project" value="UniProtKB-KW"/>
</dbReference>
<dbReference type="InterPro" id="IPR022571">
    <property type="entry name" value="Mg_chelatase_H_N"/>
</dbReference>
<dbReference type="RefSeq" id="WP_200245364.1">
    <property type="nucleotide sequence ID" value="NZ_NRRY01000024.1"/>
</dbReference>